<dbReference type="InterPro" id="IPR023214">
    <property type="entry name" value="HAD_sf"/>
</dbReference>
<evidence type="ECO:0000313" key="2">
    <source>
        <dbReference type="Proteomes" id="UP001431131"/>
    </source>
</evidence>
<dbReference type="PANTHER" id="PTHR10000">
    <property type="entry name" value="PHOSPHOSERINE PHOSPHATASE"/>
    <property type="match status" value="1"/>
</dbReference>
<dbReference type="InterPro" id="IPR000150">
    <property type="entry name" value="Cof"/>
</dbReference>
<dbReference type="NCBIfam" id="TIGR01484">
    <property type="entry name" value="HAD-SF-IIB"/>
    <property type="match status" value="1"/>
</dbReference>
<comment type="caution">
    <text evidence="1">The sequence shown here is derived from an EMBL/GenBank/DDBJ whole genome shotgun (WGS) entry which is preliminary data.</text>
</comment>
<dbReference type="InterPro" id="IPR036412">
    <property type="entry name" value="HAD-like_sf"/>
</dbReference>
<evidence type="ECO:0000313" key="1">
    <source>
        <dbReference type="EMBL" id="MCH1625847.1"/>
    </source>
</evidence>
<dbReference type="PANTHER" id="PTHR10000:SF23">
    <property type="entry name" value="5-AMINO-6-(5-PHOSPHO-D-RIBITYLAMINO)URACIL PHOSPHATASE YITU"/>
    <property type="match status" value="1"/>
</dbReference>
<organism evidence="1 2">
    <name type="scientific">Fredinandcohnia quinoae</name>
    <dbReference type="NCBI Taxonomy" id="2918902"/>
    <lineage>
        <taxon>Bacteria</taxon>
        <taxon>Bacillati</taxon>
        <taxon>Bacillota</taxon>
        <taxon>Bacilli</taxon>
        <taxon>Bacillales</taxon>
        <taxon>Bacillaceae</taxon>
        <taxon>Fredinandcohnia</taxon>
    </lineage>
</organism>
<dbReference type="GO" id="GO:0016791">
    <property type="term" value="F:phosphatase activity"/>
    <property type="evidence" value="ECO:0007669"/>
    <property type="project" value="UniProtKB-ARBA"/>
</dbReference>
<dbReference type="GO" id="GO:0000287">
    <property type="term" value="F:magnesium ion binding"/>
    <property type="evidence" value="ECO:0007669"/>
    <property type="project" value="TreeGrafter"/>
</dbReference>
<accession>A0AAW5DYY3</accession>
<dbReference type="SFLD" id="SFLDS00003">
    <property type="entry name" value="Haloacid_Dehalogenase"/>
    <property type="match status" value="1"/>
</dbReference>
<keyword evidence="1" id="KW-0378">Hydrolase</keyword>
<keyword evidence="2" id="KW-1185">Reference proteome</keyword>
<dbReference type="EMBL" id="JAKTTI010000015">
    <property type="protein sequence ID" value="MCH1625847.1"/>
    <property type="molecule type" value="Genomic_DNA"/>
</dbReference>
<reference evidence="1" key="1">
    <citation type="submission" date="2022-02" db="EMBL/GenBank/DDBJ databases">
        <title>Fredinandcohnia quinoae sp. nov. isolated from Chenopodium quinoa seeds.</title>
        <authorList>
            <person name="Saati-Santamaria Z."/>
            <person name="Flores-Felix J.D."/>
            <person name="Igual J.M."/>
            <person name="Velazquez E."/>
            <person name="Garcia-Fraile P."/>
            <person name="Martinez-Molina E."/>
        </authorList>
    </citation>
    <scope>NUCLEOTIDE SEQUENCE</scope>
    <source>
        <strain evidence="1">SECRCQ15</strain>
    </source>
</reference>
<dbReference type="NCBIfam" id="TIGR00099">
    <property type="entry name" value="Cof-subfamily"/>
    <property type="match status" value="1"/>
</dbReference>
<protein>
    <submittedName>
        <fullName evidence="1">Cof-type HAD-IIB family hydrolase</fullName>
    </submittedName>
</protein>
<dbReference type="GO" id="GO:0005829">
    <property type="term" value="C:cytosol"/>
    <property type="evidence" value="ECO:0007669"/>
    <property type="project" value="TreeGrafter"/>
</dbReference>
<name>A0AAW5DYY3_9BACI</name>
<dbReference type="CDD" id="cd07516">
    <property type="entry name" value="HAD_Pase"/>
    <property type="match status" value="1"/>
</dbReference>
<dbReference type="SFLD" id="SFLDG01140">
    <property type="entry name" value="C2.B:_Phosphomannomutase_and_P"/>
    <property type="match status" value="1"/>
</dbReference>
<dbReference type="SUPFAM" id="SSF56784">
    <property type="entry name" value="HAD-like"/>
    <property type="match status" value="1"/>
</dbReference>
<dbReference type="InterPro" id="IPR006379">
    <property type="entry name" value="HAD-SF_hydro_IIB"/>
</dbReference>
<dbReference type="Proteomes" id="UP001431131">
    <property type="component" value="Unassembled WGS sequence"/>
</dbReference>
<dbReference type="Gene3D" id="3.40.50.1000">
    <property type="entry name" value="HAD superfamily/HAD-like"/>
    <property type="match status" value="1"/>
</dbReference>
<dbReference type="Gene3D" id="3.30.1240.10">
    <property type="match status" value="1"/>
</dbReference>
<proteinExistence type="predicted"/>
<gene>
    <name evidence="1" type="ORF">MJG50_10945</name>
</gene>
<dbReference type="AlphaFoldDB" id="A0AAW5DYY3"/>
<dbReference type="Pfam" id="PF08282">
    <property type="entry name" value="Hydrolase_3"/>
    <property type="match status" value="1"/>
</dbReference>
<sequence>MMTKQHIIALDLDGTLLKDDKTISAKSKEVLLKAKQEGHIVMIATGRPFRSSAMYYQELGLTTPIVNFNGAFVHHPLDEGWGTYHTPMDLKIVKDIVEVSEEFRVKNICAEVIDEVYFHYHDESLLDVFSMGTPNIETGDLRRILKSDPTSILIHPDEEVAQKIRKYLSDVHAEVIDHRKWGAPWHVIELVKSGLNKAVGIQRVAKHYNIPAERIIAFGDEDNDFEMIEYAGHGIAMGNAIDQLKNIANQVTLSNEEDGIALYLEEVLKLNKAL</sequence>